<evidence type="ECO:0008006" key="3">
    <source>
        <dbReference type="Google" id="ProtNLM"/>
    </source>
</evidence>
<dbReference type="GO" id="GO:0106370">
    <property type="term" value="F:protein-L-histidine N-pros-methyltransferase activity"/>
    <property type="evidence" value="ECO:0007669"/>
    <property type="project" value="InterPro"/>
</dbReference>
<dbReference type="SUPFAM" id="SSF53335">
    <property type="entry name" value="S-adenosyl-L-methionine-dependent methyltransferases"/>
    <property type="match status" value="1"/>
</dbReference>
<dbReference type="PANTHER" id="PTHR12890:SF0">
    <property type="entry name" value="PROTEIN-L-HISTIDINE N-PROS-METHYLTRANSFERASE"/>
    <property type="match status" value="1"/>
</dbReference>
<dbReference type="Gene3D" id="3.40.50.150">
    <property type="entry name" value="Vaccinia Virus protein VP39"/>
    <property type="match status" value="1"/>
</dbReference>
<dbReference type="EMBL" id="CATQJA010002644">
    <property type="protein sequence ID" value="CAJ0576539.1"/>
    <property type="molecule type" value="Genomic_DNA"/>
</dbReference>
<sequence>MVRLYRGSRITEMLEAKKQVDDQMSIVDRTDWYVPRESLLSERAAELFYLSFFDTSTQRFLDDSFTASNSMCLQTWYALASTLLSLFVTKTSSNGLLNRGGMHIFSSEQLREFLGLPVEWNRRGKAVLDLGAGDGGVTARTAEFYEHVYATEMSTVMQYRLRQRGYTVLDVSEWQKTGRSFDLITVLNLLDRHYDPLLLLSELHEVALRNGCPVLMAIVLPIRQYVEFHPNNSTTRPDNWIPVKGRTFEEHVGSLIEKVFEPAGFEVTRWTKMPYLCEGDHQRPYYVLFDALFLLKAVPKTDTGHNQNHRVTEVAEPHIEL</sequence>
<organism evidence="1 2">
    <name type="scientific">Mesorhabditis spiculigera</name>
    <dbReference type="NCBI Taxonomy" id="96644"/>
    <lineage>
        <taxon>Eukaryota</taxon>
        <taxon>Metazoa</taxon>
        <taxon>Ecdysozoa</taxon>
        <taxon>Nematoda</taxon>
        <taxon>Chromadorea</taxon>
        <taxon>Rhabditida</taxon>
        <taxon>Rhabditina</taxon>
        <taxon>Rhabditomorpha</taxon>
        <taxon>Rhabditoidea</taxon>
        <taxon>Rhabditidae</taxon>
        <taxon>Mesorhabditinae</taxon>
        <taxon>Mesorhabditis</taxon>
    </lineage>
</organism>
<name>A0AA36G5I4_9BILA</name>
<dbReference type="InterPro" id="IPR029063">
    <property type="entry name" value="SAM-dependent_MTases_sf"/>
</dbReference>
<dbReference type="Proteomes" id="UP001177023">
    <property type="component" value="Unassembled WGS sequence"/>
</dbReference>
<accession>A0AA36G5I4</accession>
<dbReference type="CDD" id="cd02440">
    <property type="entry name" value="AdoMet_MTases"/>
    <property type="match status" value="1"/>
</dbReference>
<comment type="caution">
    <text evidence="1">The sequence shown here is derived from an EMBL/GenBank/DDBJ whole genome shotgun (WGS) entry which is preliminary data.</text>
</comment>
<evidence type="ECO:0000313" key="1">
    <source>
        <dbReference type="EMBL" id="CAJ0576539.1"/>
    </source>
</evidence>
<dbReference type="Pfam" id="PF05219">
    <property type="entry name" value="DREV"/>
    <property type="match status" value="1"/>
</dbReference>
<dbReference type="AlphaFoldDB" id="A0AA36G5I4"/>
<keyword evidence="2" id="KW-1185">Reference proteome</keyword>
<dbReference type="InterPro" id="IPR007884">
    <property type="entry name" value="METL9"/>
</dbReference>
<reference evidence="1" key="1">
    <citation type="submission" date="2023-06" db="EMBL/GenBank/DDBJ databases">
        <authorList>
            <person name="Delattre M."/>
        </authorList>
    </citation>
    <scope>NUCLEOTIDE SEQUENCE</scope>
    <source>
        <strain evidence="1">AF72</strain>
    </source>
</reference>
<proteinExistence type="predicted"/>
<evidence type="ECO:0000313" key="2">
    <source>
        <dbReference type="Proteomes" id="UP001177023"/>
    </source>
</evidence>
<dbReference type="PANTHER" id="PTHR12890">
    <property type="entry name" value="DREV PROTEIN"/>
    <property type="match status" value="1"/>
</dbReference>
<protein>
    <recommendedName>
        <fullName evidence="3">Methyltransferase-like protein 9</fullName>
    </recommendedName>
</protein>
<gene>
    <name evidence="1" type="ORF">MSPICULIGERA_LOCUS14830</name>
</gene>
<feature type="non-terminal residue" evidence="1">
    <location>
        <position position="321"/>
    </location>
</feature>